<evidence type="ECO:0000313" key="2">
    <source>
        <dbReference type="EMBL" id="RHW35548.1"/>
    </source>
</evidence>
<dbReference type="SUPFAM" id="SSF143744">
    <property type="entry name" value="GlcG-like"/>
    <property type="match status" value="1"/>
</dbReference>
<protein>
    <submittedName>
        <fullName evidence="2">Heme-binding protein</fullName>
    </submittedName>
</protein>
<keyword evidence="1" id="KW-0812">Transmembrane</keyword>
<dbReference type="Proteomes" id="UP000285456">
    <property type="component" value="Unassembled WGS sequence"/>
</dbReference>
<evidence type="ECO:0000256" key="1">
    <source>
        <dbReference type="SAM" id="Phobius"/>
    </source>
</evidence>
<dbReference type="Pfam" id="PF03928">
    <property type="entry name" value="HbpS-like"/>
    <property type="match status" value="1"/>
</dbReference>
<dbReference type="InterPro" id="IPR038084">
    <property type="entry name" value="PduO/GlcC-like_sf"/>
</dbReference>
<proteinExistence type="predicted"/>
<sequence length="93" mass="9942">MSSAKTSGYQFKQLAVEYVIASLNASLREIFCLILLIKTPKKTNNGRIVLFGGGIPLVENDQVIGAVGVSCSSVEHDVQVSEAVVNAFESLKV</sequence>
<dbReference type="AlphaFoldDB" id="A0A417YPN4"/>
<dbReference type="InterPro" id="IPR005624">
    <property type="entry name" value="PduO/GlcC-like"/>
</dbReference>
<dbReference type="Gene3D" id="3.30.450.150">
    <property type="entry name" value="Haem-degrading domain"/>
    <property type="match status" value="1"/>
</dbReference>
<evidence type="ECO:0000313" key="3">
    <source>
        <dbReference type="Proteomes" id="UP000285456"/>
    </source>
</evidence>
<name>A0A417YPN4_9BACI</name>
<keyword evidence="3" id="KW-1185">Reference proteome</keyword>
<gene>
    <name evidence="2" type="ORF">D1B32_02680</name>
</gene>
<comment type="caution">
    <text evidence="2">The sequence shown here is derived from an EMBL/GenBank/DDBJ whole genome shotgun (WGS) entry which is preliminary data.</text>
</comment>
<reference evidence="2 3" key="1">
    <citation type="journal article" date="2007" name="Int. J. Syst. Evol. Microbiol.">
        <title>Oceanobacillus profundus sp. nov., isolated from a deep-sea sediment core.</title>
        <authorList>
            <person name="Kim Y.G."/>
            <person name="Choi D.H."/>
            <person name="Hyun S."/>
            <person name="Cho B.C."/>
        </authorList>
    </citation>
    <scope>NUCLEOTIDE SEQUENCE [LARGE SCALE GENOMIC DNA]</scope>
    <source>
        <strain evidence="2 3">DSM 18246</strain>
    </source>
</reference>
<accession>A0A417YPN4</accession>
<dbReference type="RefSeq" id="WP_118888567.1">
    <property type="nucleotide sequence ID" value="NZ_PHUT01000001.1"/>
</dbReference>
<organism evidence="2 3">
    <name type="scientific">Oceanobacillus profundus</name>
    <dbReference type="NCBI Taxonomy" id="372463"/>
    <lineage>
        <taxon>Bacteria</taxon>
        <taxon>Bacillati</taxon>
        <taxon>Bacillota</taxon>
        <taxon>Bacilli</taxon>
        <taxon>Bacillales</taxon>
        <taxon>Bacillaceae</taxon>
        <taxon>Oceanobacillus</taxon>
    </lineage>
</organism>
<keyword evidence="1" id="KW-1133">Transmembrane helix</keyword>
<keyword evidence="1" id="KW-0472">Membrane</keyword>
<feature type="transmembrane region" description="Helical" evidence="1">
    <location>
        <begin position="15"/>
        <end position="37"/>
    </location>
</feature>
<dbReference type="OrthoDB" id="9778896at2"/>
<dbReference type="EMBL" id="QWEH01000001">
    <property type="protein sequence ID" value="RHW35548.1"/>
    <property type="molecule type" value="Genomic_DNA"/>
</dbReference>